<dbReference type="GO" id="GO:0043527">
    <property type="term" value="C:tRNA methyltransferase complex"/>
    <property type="evidence" value="ECO:0007669"/>
    <property type="project" value="TreeGrafter"/>
</dbReference>
<comment type="subcellular location">
    <subcellularLocation>
        <location evidence="6">Nucleus</location>
    </subcellularLocation>
</comment>
<dbReference type="EC" id="2.1.1.33" evidence="6"/>
<name>A0A8S1LDH5_PARPR</name>
<accession>A0A8S1LDH5</accession>
<gene>
    <name evidence="7" type="ORF">PPRIM_AZ9-3.1.T0380113</name>
</gene>
<dbReference type="GO" id="GO:0005634">
    <property type="term" value="C:nucleus"/>
    <property type="evidence" value="ECO:0007669"/>
    <property type="project" value="UniProtKB-SubCell"/>
</dbReference>
<keyword evidence="1 6" id="KW-0820">tRNA-binding</keyword>
<organism evidence="7 8">
    <name type="scientific">Paramecium primaurelia</name>
    <dbReference type="NCBI Taxonomy" id="5886"/>
    <lineage>
        <taxon>Eukaryota</taxon>
        <taxon>Sar</taxon>
        <taxon>Alveolata</taxon>
        <taxon>Ciliophora</taxon>
        <taxon>Intramacronucleata</taxon>
        <taxon>Oligohymenophorea</taxon>
        <taxon>Peniculida</taxon>
        <taxon>Parameciidae</taxon>
        <taxon>Paramecium</taxon>
    </lineage>
</organism>
<reference evidence="7" key="1">
    <citation type="submission" date="2021-01" db="EMBL/GenBank/DDBJ databases">
        <authorList>
            <consortium name="Genoscope - CEA"/>
            <person name="William W."/>
        </authorList>
    </citation>
    <scope>NUCLEOTIDE SEQUENCE</scope>
</reference>
<evidence type="ECO:0000256" key="2">
    <source>
        <dbReference type="ARBA" id="ARBA00022603"/>
    </source>
</evidence>
<keyword evidence="4 6" id="KW-0949">S-adenosyl-L-methionine</keyword>
<evidence type="ECO:0000313" key="8">
    <source>
        <dbReference type="Proteomes" id="UP000688137"/>
    </source>
</evidence>
<feature type="binding site" evidence="6">
    <location>
        <begin position="155"/>
        <end position="156"/>
    </location>
    <ligand>
        <name>S-adenosyl-L-methionine</name>
        <dbReference type="ChEBI" id="CHEBI:59789"/>
    </ligand>
</feature>
<evidence type="ECO:0000256" key="6">
    <source>
        <dbReference type="HAMAP-Rule" id="MF_03055"/>
    </source>
</evidence>
<feature type="binding site" evidence="6">
    <location>
        <position position="101"/>
    </location>
    <ligand>
        <name>S-adenosyl-L-methionine</name>
        <dbReference type="ChEBI" id="CHEBI:59789"/>
    </ligand>
</feature>
<comment type="catalytic activity">
    <reaction evidence="6">
        <text>guanosine(46) in tRNA + S-adenosyl-L-methionine = N(7)-methylguanosine(46) in tRNA + S-adenosyl-L-homocysteine</text>
        <dbReference type="Rhea" id="RHEA:42708"/>
        <dbReference type="Rhea" id="RHEA-COMP:10188"/>
        <dbReference type="Rhea" id="RHEA-COMP:10189"/>
        <dbReference type="ChEBI" id="CHEBI:57856"/>
        <dbReference type="ChEBI" id="CHEBI:59789"/>
        <dbReference type="ChEBI" id="CHEBI:74269"/>
        <dbReference type="ChEBI" id="CHEBI:74480"/>
        <dbReference type="EC" id="2.1.1.33"/>
    </reaction>
</comment>
<dbReference type="OMA" id="LNVMKFG"/>
<proteinExistence type="inferred from homology"/>
<keyword evidence="5 6" id="KW-0694">RNA-binding</keyword>
<dbReference type="AlphaFoldDB" id="A0A8S1LDH5"/>
<comment type="similarity">
    <text evidence="6">Belongs to the class I-like SAM-binding methyltransferase superfamily. TrmB family.</text>
</comment>
<evidence type="ECO:0000313" key="7">
    <source>
        <dbReference type="EMBL" id="CAD8065820.1"/>
    </source>
</evidence>
<comment type="caution">
    <text evidence="7">The sequence shown here is derived from an EMBL/GenBank/DDBJ whole genome shotgun (WGS) entry which is preliminary data.</text>
</comment>
<keyword evidence="3 6" id="KW-0808">Transferase</keyword>
<dbReference type="PROSITE" id="PS51625">
    <property type="entry name" value="SAM_MT_TRMB"/>
    <property type="match status" value="1"/>
</dbReference>
<evidence type="ECO:0000256" key="4">
    <source>
        <dbReference type="ARBA" id="ARBA00022691"/>
    </source>
</evidence>
<dbReference type="GO" id="GO:0000049">
    <property type="term" value="F:tRNA binding"/>
    <property type="evidence" value="ECO:0007669"/>
    <property type="project" value="UniProtKB-UniRule"/>
</dbReference>
<keyword evidence="6" id="KW-0539">Nucleus</keyword>
<keyword evidence="8" id="KW-1185">Reference proteome</keyword>
<evidence type="ECO:0000256" key="1">
    <source>
        <dbReference type="ARBA" id="ARBA00022555"/>
    </source>
</evidence>
<dbReference type="PANTHER" id="PTHR23417">
    <property type="entry name" value="3-DEOXY-D-MANNO-OCTULOSONIC-ACID TRANSFERASE/TRNA GUANINE-N 7 - -METHYLTRANSFERASE"/>
    <property type="match status" value="1"/>
</dbReference>
<keyword evidence="6" id="KW-0819">tRNA processing</keyword>
<dbReference type="EMBL" id="CAJJDM010000037">
    <property type="protein sequence ID" value="CAD8065820.1"/>
    <property type="molecule type" value="Genomic_DNA"/>
</dbReference>
<dbReference type="NCBIfam" id="TIGR00091">
    <property type="entry name" value="tRNA (guanosine(46)-N7)-methyltransferase TrmB"/>
    <property type="match status" value="1"/>
</dbReference>
<evidence type="ECO:0000256" key="3">
    <source>
        <dbReference type="ARBA" id="ARBA00022679"/>
    </source>
</evidence>
<feature type="binding site" evidence="6">
    <location>
        <begin position="124"/>
        <end position="125"/>
    </location>
    <ligand>
        <name>S-adenosyl-L-methionine</name>
        <dbReference type="ChEBI" id="CHEBI:59789"/>
    </ligand>
</feature>
<evidence type="ECO:0000256" key="5">
    <source>
        <dbReference type="ARBA" id="ARBA00022884"/>
    </source>
</evidence>
<dbReference type="InterPro" id="IPR003358">
    <property type="entry name" value="tRNA_(Gua-N-7)_MeTrfase_Trmb"/>
</dbReference>
<feature type="active site" evidence="6">
    <location>
        <position position="178"/>
    </location>
</feature>
<sequence length="272" mass="31975">MNTKPENNKDNNQIEQIEKKVKIQKPKKADFRMHAHVNPLNETLFPYPLNYNQVDWSLHYPKKFGKDPLKLYLNTLEYPITYDDQVNSECSQSIVDFLDIGCGFGGLCFALGENYPDKYTFGMEIRGKVVNFVGEKIRALRNEGQAHNVSVIRTNTMRHLPQYFRKNSLEKIFICFPDPHFKKKNYRRRIVNPGLLSEYAYLLKSNGRIYCITDVEELHNWHVQHLEKHKMFKRVQDVEQDSAAKLIWNSTEEGQKVERNKGSKFIIVCEKV</sequence>
<dbReference type="HAMAP" id="MF_03055">
    <property type="entry name" value="tRNA_methyltr_TrmB_euk"/>
    <property type="match status" value="1"/>
</dbReference>
<protein>
    <recommendedName>
        <fullName evidence="6">tRNA (guanine-N(7)-)-methyltransferase</fullName>
        <ecNumber evidence="6">2.1.1.33</ecNumber>
    </recommendedName>
    <alternativeName>
        <fullName evidence="6">tRNA (guanine(46)-N(7))-methyltransferase</fullName>
    </alternativeName>
    <alternativeName>
        <fullName evidence="6">tRNA(m7G46)-methyltransferase</fullName>
    </alternativeName>
</protein>
<dbReference type="Pfam" id="PF02390">
    <property type="entry name" value="Methyltransf_4"/>
    <property type="match status" value="1"/>
</dbReference>
<dbReference type="GO" id="GO:0008176">
    <property type="term" value="F:tRNA (guanine(46)-N7)-methyltransferase activity"/>
    <property type="evidence" value="ECO:0007669"/>
    <property type="project" value="UniProtKB-UniRule"/>
</dbReference>
<comment type="pathway">
    <text evidence="6">tRNA modification; N(7)-methylguanine-tRNA biosynthesis.</text>
</comment>
<dbReference type="Proteomes" id="UP000688137">
    <property type="component" value="Unassembled WGS sequence"/>
</dbReference>
<dbReference type="InterPro" id="IPR025763">
    <property type="entry name" value="Trm8_euk"/>
</dbReference>
<feature type="binding site" evidence="6">
    <location>
        <position position="175"/>
    </location>
    <ligand>
        <name>S-adenosyl-L-methionine</name>
        <dbReference type="ChEBI" id="CHEBI:59789"/>
    </ligand>
</feature>
<dbReference type="PANTHER" id="PTHR23417:SF16">
    <property type="entry name" value="TRNA (GUANINE-N(7)-)-METHYLTRANSFERASE"/>
    <property type="match status" value="1"/>
</dbReference>
<comment type="function">
    <text evidence="6">Catalyzes the formation of N(7)-methylguanine at position 46 (m7G46) in tRNA.</text>
</comment>
<feature type="binding site" evidence="6">
    <location>
        <begin position="251"/>
        <end position="253"/>
    </location>
    <ligand>
        <name>S-adenosyl-L-methionine</name>
        <dbReference type="ChEBI" id="CHEBI:59789"/>
    </ligand>
</feature>
<keyword evidence="2 6" id="KW-0489">Methyltransferase</keyword>
<dbReference type="CDD" id="cd02440">
    <property type="entry name" value="AdoMet_MTases"/>
    <property type="match status" value="1"/>
</dbReference>